<dbReference type="EMBL" id="CACRXK020027410">
    <property type="protein sequence ID" value="CAB4040887.1"/>
    <property type="molecule type" value="Genomic_DNA"/>
</dbReference>
<dbReference type="OrthoDB" id="6769862at2759"/>
<protein>
    <submittedName>
        <fullName evidence="1">Uncharacterized protein</fullName>
    </submittedName>
</protein>
<feature type="non-terminal residue" evidence="1">
    <location>
        <position position="108"/>
    </location>
</feature>
<name>A0A6S7K881_PARCT</name>
<dbReference type="PANTHER" id="PTHR33050">
    <property type="entry name" value="REVERSE TRANSCRIPTASE DOMAIN-CONTAINING PROTEIN"/>
    <property type="match status" value="1"/>
</dbReference>
<dbReference type="InterPro" id="IPR052055">
    <property type="entry name" value="Hepadnavirus_pol/RT"/>
</dbReference>
<keyword evidence="2" id="KW-1185">Reference proteome</keyword>
<feature type="non-terminal residue" evidence="1">
    <location>
        <position position="1"/>
    </location>
</feature>
<reference evidence="1" key="1">
    <citation type="submission" date="2020-04" db="EMBL/GenBank/DDBJ databases">
        <authorList>
            <person name="Alioto T."/>
            <person name="Alioto T."/>
            <person name="Gomez Garrido J."/>
        </authorList>
    </citation>
    <scope>NUCLEOTIDE SEQUENCE</scope>
    <source>
        <strain evidence="1">A484AB</strain>
    </source>
</reference>
<dbReference type="Proteomes" id="UP001152795">
    <property type="component" value="Unassembled WGS sequence"/>
</dbReference>
<gene>
    <name evidence="1" type="ORF">PACLA_8A021146</name>
</gene>
<accession>A0A6S7K881</accession>
<organism evidence="1 2">
    <name type="scientific">Paramuricea clavata</name>
    <name type="common">Red gorgonian</name>
    <name type="synonym">Violescent sea-whip</name>
    <dbReference type="NCBI Taxonomy" id="317549"/>
    <lineage>
        <taxon>Eukaryota</taxon>
        <taxon>Metazoa</taxon>
        <taxon>Cnidaria</taxon>
        <taxon>Anthozoa</taxon>
        <taxon>Octocorallia</taxon>
        <taxon>Malacalcyonacea</taxon>
        <taxon>Plexauridae</taxon>
        <taxon>Paramuricea</taxon>
    </lineage>
</organism>
<dbReference type="PANTHER" id="PTHR33050:SF7">
    <property type="entry name" value="RIBONUCLEASE H"/>
    <property type="match status" value="1"/>
</dbReference>
<dbReference type="AlphaFoldDB" id="A0A6S7K881"/>
<dbReference type="CDD" id="cd09275">
    <property type="entry name" value="RNase_HI_RT_DIRS1"/>
    <property type="match status" value="1"/>
</dbReference>
<evidence type="ECO:0000313" key="2">
    <source>
        <dbReference type="Proteomes" id="UP001152795"/>
    </source>
</evidence>
<sequence>TFAKNLSNTHIRIMCDNTTAVNVINHLGHLGTSHSDICNNMTKQIWKWCIDKNRWLTVAYIPGKQNLVADYESRRHQRESEWMLNEALLSDTLVKLNFSSEIDLFATR</sequence>
<comment type="caution">
    <text evidence="1">The sequence shown here is derived from an EMBL/GenBank/DDBJ whole genome shotgun (WGS) entry which is preliminary data.</text>
</comment>
<proteinExistence type="predicted"/>
<evidence type="ECO:0000313" key="1">
    <source>
        <dbReference type="EMBL" id="CAB4040887.1"/>
    </source>
</evidence>